<reference evidence="1" key="1">
    <citation type="journal article" date="2014" name="Front. Microbiol.">
        <title>High frequency of phylogenetically diverse reductive dehalogenase-homologous genes in deep subseafloor sedimentary metagenomes.</title>
        <authorList>
            <person name="Kawai M."/>
            <person name="Futagami T."/>
            <person name="Toyoda A."/>
            <person name="Takaki Y."/>
            <person name="Nishi S."/>
            <person name="Hori S."/>
            <person name="Arai W."/>
            <person name="Tsubouchi T."/>
            <person name="Morono Y."/>
            <person name="Uchiyama I."/>
            <person name="Ito T."/>
            <person name="Fujiyama A."/>
            <person name="Inagaki F."/>
            <person name="Takami H."/>
        </authorList>
    </citation>
    <scope>NUCLEOTIDE SEQUENCE</scope>
    <source>
        <strain evidence="1">Expedition CK06-06</strain>
    </source>
</reference>
<name>X0WE73_9ZZZZ</name>
<feature type="non-terminal residue" evidence="1">
    <location>
        <position position="1"/>
    </location>
</feature>
<proteinExistence type="predicted"/>
<gene>
    <name evidence="1" type="ORF">S01H1_60723</name>
</gene>
<organism evidence="1">
    <name type="scientific">marine sediment metagenome</name>
    <dbReference type="NCBI Taxonomy" id="412755"/>
    <lineage>
        <taxon>unclassified sequences</taxon>
        <taxon>metagenomes</taxon>
        <taxon>ecological metagenomes</taxon>
    </lineage>
</organism>
<dbReference type="EMBL" id="BARS01039779">
    <property type="protein sequence ID" value="GAG22858.1"/>
    <property type="molecule type" value="Genomic_DNA"/>
</dbReference>
<accession>X0WE73</accession>
<comment type="caution">
    <text evidence="1">The sequence shown here is derived from an EMBL/GenBank/DDBJ whole genome shotgun (WGS) entry which is preliminary data.</text>
</comment>
<dbReference type="AlphaFoldDB" id="X0WE73"/>
<evidence type="ECO:0000313" key="1">
    <source>
        <dbReference type="EMBL" id="GAG22858.1"/>
    </source>
</evidence>
<sequence>PTITAKSSTDFVGFTSLQLDQLNCESINIAPATELTKIDAYQNPIDIIDITKNILLENIWLQDCSLDAFDLELNTLASSIHLGYNNNLDSPTLDKIIVDLDNNGVTNGDLEIADNAGSLTPNVLTEYNSLVAKGWTIDVPAPGSPVDDGLHPLISEFRVDTVLDRVYFTSSEIITVGLNGEVGFTITDKTISSVTINTGALTGHYFTVTADFDYYSNNTIRYDGSGDMADEFSNKVYPFDLQYIQNNIVEPPIL</sequence>
<protein>
    <submittedName>
        <fullName evidence="1">Uncharacterized protein</fullName>
    </submittedName>
</protein>
<feature type="non-terminal residue" evidence="1">
    <location>
        <position position="254"/>
    </location>
</feature>